<proteinExistence type="predicted"/>
<sequence length="323" mass="33201">MSSEALLATVELPFGGGDGTCAAAFDGRLHLFVVDGARSTHASIDASGRASAYSHDVAFAVVDAAATGDGLVLVGDVDDGRLVVAALDADGRERWRHALDAASPLLHAPIVRAYGDRATVAWEEERGDASVLAWCDVDADGATPVQRMPLADTTLRLAATAIDDGLVVARLAGMPPRATLLRIVGGAVVAQREVSDACNGPIALARDGDGIALAGCDDAHLVVSRFDAKLTPLGPARTVAATKIDRLGAFDGGHAVFVGTRWPAKPAVHGIVPADGASARVFIAQRAFELPQPVGRVEAGGWIGDRFVLVHGDDILAASVFAG</sequence>
<name>A0A839FA54_9GAMM</name>
<evidence type="ECO:0000313" key="2">
    <source>
        <dbReference type="Proteomes" id="UP000550401"/>
    </source>
</evidence>
<reference evidence="1 2" key="1">
    <citation type="submission" date="2020-07" db="EMBL/GenBank/DDBJ databases">
        <title>Genomic Encyclopedia of Type Strains, Phase IV (KMG-V): Genome sequencing to study the core and pangenomes of soil and plant-associated prokaryotes.</title>
        <authorList>
            <person name="Whitman W."/>
        </authorList>
    </citation>
    <scope>NUCLEOTIDE SEQUENCE [LARGE SCALE GENOMIC DNA]</scope>
    <source>
        <strain evidence="1 2">RH2WT43</strain>
    </source>
</reference>
<evidence type="ECO:0000313" key="1">
    <source>
        <dbReference type="EMBL" id="MBA8889970.1"/>
    </source>
</evidence>
<organism evidence="1 2">
    <name type="scientific">Dokdonella fugitiva</name>
    <dbReference type="NCBI Taxonomy" id="328517"/>
    <lineage>
        <taxon>Bacteria</taxon>
        <taxon>Pseudomonadati</taxon>
        <taxon>Pseudomonadota</taxon>
        <taxon>Gammaproteobacteria</taxon>
        <taxon>Lysobacterales</taxon>
        <taxon>Rhodanobacteraceae</taxon>
        <taxon>Dokdonella</taxon>
    </lineage>
</organism>
<dbReference type="SUPFAM" id="SSF101898">
    <property type="entry name" value="NHL repeat"/>
    <property type="match status" value="1"/>
</dbReference>
<comment type="caution">
    <text evidence="1">The sequence shown here is derived from an EMBL/GenBank/DDBJ whole genome shotgun (WGS) entry which is preliminary data.</text>
</comment>
<accession>A0A839FA54</accession>
<gene>
    <name evidence="1" type="ORF">FHW12_004217</name>
</gene>
<keyword evidence="2" id="KW-1185">Reference proteome</keyword>
<dbReference type="RefSeq" id="WP_182533002.1">
    <property type="nucleotide sequence ID" value="NZ_JACGXL010000009.1"/>
</dbReference>
<protein>
    <recommendedName>
        <fullName evidence="3">Pyrroloquinoline-quinone binding quinoprotein</fullName>
    </recommendedName>
</protein>
<dbReference type="AlphaFoldDB" id="A0A839FA54"/>
<evidence type="ECO:0008006" key="3">
    <source>
        <dbReference type="Google" id="ProtNLM"/>
    </source>
</evidence>
<dbReference type="EMBL" id="JACGXL010000009">
    <property type="protein sequence ID" value="MBA8889970.1"/>
    <property type="molecule type" value="Genomic_DNA"/>
</dbReference>
<dbReference type="Proteomes" id="UP000550401">
    <property type="component" value="Unassembled WGS sequence"/>
</dbReference>